<keyword evidence="2" id="KW-1185">Reference proteome</keyword>
<dbReference type="AlphaFoldDB" id="A0AAV4WJS9"/>
<organism evidence="1 2">
    <name type="scientific">Caerostris darwini</name>
    <dbReference type="NCBI Taxonomy" id="1538125"/>
    <lineage>
        <taxon>Eukaryota</taxon>
        <taxon>Metazoa</taxon>
        <taxon>Ecdysozoa</taxon>
        <taxon>Arthropoda</taxon>
        <taxon>Chelicerata</taxon>
        <taxon>Arachnida</taxon>
        <taxon>Araneae</taxon>
        <taxon>Araneomorphae</taxon>
        <taxon>Entelegynae</taxon>
        <taxon>Araneoidea</taxon>
        <taxon>Araneidae</taxon>
        <taxon>Caerostris</taxon>
    </lineage>
</organism>
<sequence length="152" mass="17598">MAVVKEEKDATRVFWNEEAAGILLRCDAVVKGNFEVKGRRTLPPASGISTARWRCIGFLRHHPWSVVADDSIQRILHKNKFFAVYITRQKITLRRQRQECVKAKKKKKKKENIWRKGKTGNVMSCLRFCDKTFTSAESLTTERELGSLKFVL</sequence>
<gene>
    <name evidence="1" type="ORF">CDAR_205941</name>
</gene>
<evidence type="ECO:0000313" key="1">
    <source>
        <dbReference type="EMBL" id="GIY83140.1"/>
    </source>
</evidence>
<dbReference type="EMBL" id="BPLQ01014784">
    <property type="protein sequence ID" value="GIY83140.1"/>
    <property type="molecule type" value="Genomic_DNA"/>
</dbReference>
<accession>A0AAV4WJS9</accession>
<evidence type="ECO:0000313" key="2">
    <source>
        <dbReference type="Proteomes" id="UP001054837"/>
    </source>
</evidence>
<protein>
    <submittedName>
        <fullName evidence="1">Uncharacterized protein</fullName>
    </submittedName>
</protein>
<dbReference type="Proteomes" id="UP001054837">
    <property type="component" value="Unassembled WGS sequence"/>
</dbReference>
<name>A0AAV4WJS9_9ARAC</name>
<proteinExistence type="predicted"/>
<reference evidence="1 2" key="1">
    <citation type="submission" date="2021-06" db="EMBL/GenBank/DDBJ databases">
        <title>Caerostris darwini draft genome.</title>
        <authorList>
            <person name="Kono N."/>
            <person name="Arakawa K."/>
        </authorList>
    </citation>
    <scope>NUCLEOTIDE SEQUENCE [LARGE SCALE GENOMIC DNA]</scope>
</reference>
<comment type="caution">
    <text evidence="1">The sequence shown here is derived from an EMBL/GenBank/DDBJ whole genome shotgun (WGS) entry which is preliminary data.</text>
</comment>